<dbReference type="Proteomes" id="UP000324222">
    <property type="component" value="Unassembled WGS sequence"/>
</dbReference>
<protein>
    <submittedName>
        <fullName evidence="1">Uncharacterized protein</fullName>
    </submittedName>
</protein>
<evidence type="ECO:0000313" key="2">
    <source>
        <dbReference type="Proteomes" id="UP000324222"/>
    </source>
</evidence>
<sequence length="77" mass="8859">MKAKPVILRSSKTCIFDWSDHFLRLTVHVHVQHQATKSSTQVIAVKYTSSINNCMRDLKKSVKKIVTETEQCKIKSQ</sequence>
<evidence type="ECO:0000313" key="1">
    <source>
        <dbReference type="EMBL" id="MPC07453.1"/>
    </source>
</evidence>
<comment type="caution">
    <text evidence="1">The sequence shown here is derived from an EMBL/GenBank/DDBJ whole genome shotgun (WGS) entry which is preliminary data.</text>
</comment>
<keyword evidence="2" id="KW-1185">Reference proteome</keyword>
<accession>A0A5B7CIH1</accession>
<reference evidence="1 2" key="1">
    <citation type="submission" date="2019-05" db="EMBL/GenBank/DDBJ databases">
        <title>Another draft genome of Portunus trituberculatus and its Hox gene families provides insights of decapod evolution.</title>
        <authorList>
            <person name="Jeong J.-H."/>
            <person name="Song I."/>
            <person name="Kim S."/>
            <person name="Choi T."/>
            <person name="Kim D."/>
            <person name="Ryu S."/>
            <person name="Kim W."/>
        </authorList>
    </citation>
    <scope>NUCLEOTIDE SEQUENCE [LARGE SCALE GENOMIC DNA]</scope>
    <source>
        <tissue evidence="1">Muscle</tissue>
    </source>
</reference>
<proteinExistence type="predicted"/>
<dbReference type="EMBL" id="VSRR010000001">
    <property type="protein sequence ID" value="MPC07453.1"/>
    <property type="molecule type" value="Genomic_DNA"/>
</dbReference>
<dbReference type="AlphaFoldDB" id="A0A5B7CIH1"/>
<name>A0A5B7CIH1_PORTR</name>
<gene>
    <name evidence="1" type="ORF">E2C01_000015</name>
</gene>
<organism evidence="1 2">
    <name type="scientific">Portunus trituberculatus</name>
    <name type="common">Swimming crab</name>
    <name type="synonym">Neptunus trituberculatus</name>
    <dbReference type="NCBI Taxonomy" id="210409"/>
    <lineage>
        <taxon>Eukaryota</taxon>
        <taxon>Metazoa</taxon>
        <taxon>Ecdysozoa</taxon>
        <taxon>Arthropoda</taxon>
        <taxon>Crustacea</taxon>
        <taxon>Multicrustacea</taxon>
        <taxon>Malacostraca</taxon>
        <taxon>Eumalacostraca</taxon>
        <taxon>Eucarida</taxon>
        <taxon>Decapoda</taxon>
        <taxon>Pleocyemata</taxon>
        <taxon>Brachyura</taxon>
        <taxon>Eubrachyura</taxon>
        <taxon>Portunoidea</taxon>
        <taxon>Portunidae</taxon>
        <taxon>Portuninae</taxon>
        <taxon>Portunus</taxon>
    </lineage>
</organism>